<dbReference type="PANTHER" id="PTHR36919">
    <property type="entry name" value="BLR1215 PROTEIN"/>
    <property type="match status" value="1"/>
</dbReference>
<accession>A0A401XNP9</accession>
<dbReference type="Proteomes" id="UP000286715">
    <property type="component" value="Unassembled WGS sequence"/>
</dbReference>
<keyword evidence="3" id="KW-1185">Reference proteome</keyword>
<proteinExistence type="predicted"/>
<dbReference type="Gene3D" id="2.40.128.520">
    <property type="match status" value="1"/>
</dbReference>
<dbReference type="EMBL" id="BHZE01000029">
    <property type="protein sequence ID" value="GCD78637.1"/>
    <property type="molecule type" value="Genomic_DNA"/>
</dbReference>
<protein>
    <recommendedName>
        <fullName evidence="1">DUF2147 domain-containing protein</fullName>
    </recommendedName>
</protein>
<comment type="caution">
    <text evidence="2">The sequence shown here is derived from an EMBL/GenBank/DDBJ whole genome shotgun (WGS) entry which is preliminary data.</text>
</comment>
<dbReference type="Pfam" id="PF09917">
    <property type="entry name" value="DUF2147"/>
    <property type="match status" value="1"/>
</dbReference>
<feature type="domain" description="DUF2147" evidence="1">
    <location>
        <begin position="30"/>
        <end position="146"/>
    </location>
</feature>
<name>A0A401XNP9_9FLAO</name>
<sequence>MKKILLSLVITWITTFFIKAQNVEADQLIGVWEPSHGKARIKIEKIGEKYYGKIVWLREPIDPVTNQPKVDKNNPDESMRQVPLKGYRILKDFQYGGKGEWIDGTIYDPENGNTYSCVIKMRDENTLDIRGYIGVKALGRTDVWTRVAVKKKD</sequence>
<dbReference type="OrthoDB" id="9814399at2"/>
<dbReference type="InterPro" id="IPR019223">
    <property type="entry name" value="DUF2147"/>
</dbReference>
<dbReference type="RefSeq" id="WP_124398689.1">
    <property type="nucleotide sequence ID" value="NZ_BHZE01000029.1"/>
</dbReference>
<dbReference type="PANTHER" id="PTHR36919:SF2">
    <property type="entry name" value="BLL6627 PROTEIN"/>
    <property type="match status" value="1"/>
</dbReference>
<evidence type="ECO:0000313" key="2">
    <source>
        <dbReference type="EMBL" id="GCD78637.1"/>
    </source>
</evidence>
<gene>
    <name evidence="2" type="ORF">JCM31826_21190</name>
</gene>
<organism evidence="2 3">
    <name type="scientific">Thermaurantimonas aggregans</name>
    <dbReference type="NCBI Taxonomy" id="2173829"/>
    <lineage>
        <taxon>Bacteria</taxon>
        <taxon>Pseudomonadati</taxon>
        <taxon>Bacteroidota</taxon>
        <taxon>Flavobacteriia</taxon>
        <taxon>Flavobacteriales</taxon>
        <taxon>Schleiferiaceae</taxon>
        <taxon>Thermaurantimonas</taxon>
    </lineage>
</organism>
<evidence type="ECO:0000313" key="3">
    <source>
        <dbReference type="Proteomes" id="UP000286715"/>
    </source>
</evidence>
<reference evidence="2 3" key="1">
    <citation type="submission" date="2018-11" db="EMBL/GenBank/DDBJ databases">
        <title>Schleiferia aggregans sp. nov., a moderately thermophilic heterotrophic bacterium isolated from microbial mats at a terrestrial hot spring.</title>
        <authorList>
            <person name="Iino T."/>
            <person name="Ohkuma M."/>
            <person name="Haruta S."/>
        </authorList>
    </citation>
    <scope>NUCLEOTIDE SEQUENCE [LARGE SCALE GENOMIC DNA]</scope>
    <source>
        <strain evidence="2 3">LA</strain>
    </source>
</reference>
<evidence type="ECO:0000259" key="1">
    <source>
        <dbReference type="Pfam" id="PF09917"/>
    </source>
</evidence>
<dbReference type="AlphaFoldDB" id="A0A401XNP9"/>